<dbReference type="PROSITE" id="PS51382">
    <property type="entry name" value="SPX"/>
    <property type="match status" value="1"/>
</dbReference>
<feature type="compositionally biased region" description="Basic and acidic residues" evidence="6">
    <location>
        <begin position="1068"/>
        <end position="1091"/>
    </location>
</feature>
<protein>
    <submittedName>
        <fullName evidence="10">Xenotropic and polytropic retrovirus receptor 1</fullName>
    </submittedName>
</protein>
<evidence type="ECO:0000256" key="7">
    <source>
        <dbReference type="SAM" id="Phobius"/>
    </source>
</evidence>
<feature type="region of interest" description="Disordered" evidence="6">
    <location>
        <begin position="109"/>
        <end position="268"/>
    </location>
</feature>
<sequence length="1143" mass="131297">MKFAKELEDDLVPEWRAKYINYKQGKKKIKEISKALRSASRTPKTPGKPQLPHFDSTASIPYTHYDFEARAQREANNGKTPQNMFAQKGHTRAGMQAQYANMRKMSTTMFSTSPPIRAPDAAADSDSEEGSDLSDVEDEESTPLKKAVTGKSITETPASYGSFSPPGRTDPTQSAENAQQSGRMPKLALPDPALDPGKERTHTPPGIPFEQQRSASDFQSTPPSQNAQRPETKKHNSHPLLRSIVQRKMDQSQQGPQDGAPATKLSARERFKRAFSAKQINTPEMPSVQQEAYVELDRRQDDFFSFLDKELDKVEKFYQQKEDEARDRLGALRAQLHEHRDQRARDMRLEREGRLHHPQREGQFAEILAETDLHQNSAGKDFQNGALFKKVFKNEPKVGKTSRAMENMATPPGSPGTKAQQDKKDYTKKKTDKVNERVPYRFAKRRLKLAMQEFYRGMELLKSYALLNRTGFRKINKKYDKAVNARPPLRYLNEKVANAHFVKSTLIDEFLVTIEDLYARYFERGNRKVAVSKLRSRLQQGDHSPSAFRNGLFLAAGAGFGVAGLYNGLDILYNGDPAIKTVTSYLLQMYAGYFLALLLFLMFVLDCKIWTMARINYTFVFEYDTRSVLDWRQLAEIPCFFAFLLGLTVWCNFAFGMHYMYHWWPIVLFGLTVLIMFLPYKIFYYHSRVWWAYSNYRLIFAGIFPVEFRDFFLGDMYCSLTYFMSQLEVFFCVYRWNWQNPSRCSSSHSMLLGFLTTLPAIWRFAQCVRRYLDSGNKFPHLANCAKYMGNILYYMTLSLYRIHIGTEQKTKYKIAFIVFAGLNAIYCSIWDVFMDWSLGNFFVKHRGLRGTLAFRKQWVYWLAILENTVLRHQWIFYAVFAEDLQHSSAVSFFVALAEVGRRGIWTLFRVENEHTNNVKQFRASRDIPLPYSLNVSPKAEEQEQDSPKVRRRKADKDDGTPQTQGRDSGTATGAETDLERQSTNDSSSTLRSRMTTTPALRALHRVGTVIAAAHAQDFQKKKRLELGTSPDDTPMVNRGRQYDSEDDDDEEDDKHDIEGSEFDDTEAAEYKNRSRGQDNDQDKENAQRESDDGGEGSSGESHTHEHTEDVDIENKDDVDEARELAIKYRADEGLRGSSSSKDK</sequence>
<dbReference type="Pfam" id="PF03105">
    <property type="entry name" value="SPX"/>
    <property type="match status" value="1"/>
</dbReference>
<keyword evidence="4 7" id="KW-1133">Transmembrane helix</keyword>
<evidence type="ECO:0000256" key="1">
    <source>
        <dbReference type="ARBA" id="ARBA00004141"/>
    </source>
</evidence>
<feature type="domain" description="SPX" evidence="9">
    <location>
        <begin position="1"/>
        <end position="493"/>
    </location>
</feature>
<feature type="compositionally biased region" description="Basic and acidic residues" evidence="6">
    <location>
        <begin position="1101"/>
        <end position="1143"/>
    </location>
</feature>
<feature type="transmembrane region" description="Helical" evidence="7">
    <location>
        <begin position="547"/>
        <end position="566"/>
    </location>
</feature>
<dbReference type="CDD" id="cd14475">
    <property type="entry name" value="SPX_SYG1_like"/>
    <property type="match status" value="1"/>
</dbReference>
<dbReference type="Proteomes" id="UP001309876">
    <property type="component" value="Unassembled WGS sequence"/>
</dbReference>
<feature type="domain" description="EXS" evidence="8">
    <location>
        <begin position="743"/>
        <end position="941"/>
    </location>
</feature>
<dbReference type="GO" id="GO:0016036">
    <property type="term" value="P:cellular response to phosphate starvation"/>
    <property type="evidence" value="ECO:0007669"/>
    <property type="project" value="TreeGrafter"/>
</dbReference>
<proteinExistence type="inferred from homology"/>
<evidence type="ECO:0000256" key="2">
    <source>
        <dbReference type="ARBA" id="ARBA00009665"/>
    </source>
</evidence>
<feature type="region of interest" description="Disordered" evidence="6">
    <location>
        <begin position="1021"/>
        <end position="1143"/>
    </location>
</feature>
<evidence type="ECO:0000256" key="3">
    <source>
        <dbReference type="ARBA" id="ARBA00022692"/>
    </source>
</evidence>
<dbReference type="EMBL" id="JAVRRJ010000002">
    <property type="protein sequence ID" value="KAK5089104.1"/>
    <property type="molecule type" value="Genomic_DNA"/>
</dbReference>
<accession>A0AAN7T6G2</accession>
<feature type="compositionally biased region" description="Polar residues" evidence="6">
    <location>
        <begin position="211"/>
        <end position="229"/>
    </location>
</feature>
<feature type="region of interest" description="Disordered" evidence="6">
    <location>
        <begin position="72"/>
        <end position="95"/>
    </location>
</feature>
<dbReference type="InterPro" id="IPR004331">
    <property type="entry name" value="SPX_dom"/>
</dbReference>
<evidence type="ECO:0000259" key="8">
    <source>
        <dbReference type="PROSITE" id="PS51380"/>
    </source>
</evidence>
<feature type="compositionally biased region" description="Polar residues" evidence="6">
    <location>
        <begin position="74"/>
        <end position="85"/>
    </location>
</feature>
<feature type="compositionally biased region" description="Polar residues" evidence="6">
    <location>
        <begin position="151"/>
        <end position="162"/>
    </location>
</feature>
<comment type="similarity">
    <text evidence="2">Belongs to the SYG1 (TC 2.A.94) family.</text>
</comment>
<feature type="transmembrane region" description="Helical" evidence="7">
    <location>
        <begin position="586"/>
        <end position="605"/>
    </location>
</feature>
<dbReference type="AlphaFoldDB" id="A0AAN7T6G2"/>
<feature type="region of interest" description="Disordered" evidence="6">
    <location>
        <begin position="932"/>
        <end position="997"/>
    </location>
</feature>
<evidence type="ECO:0000256" key="4">
    <source>
        <dbReference type="ARBA" id="ARBA00022989"/>
    </source>
</evidence>
<feature type="transmembrane region" description="Helical" evidence="7">
    <location>
        <begin position="661"/>
        <end position="678"/>
    </location>
</feature>
<comment type="caution">
    <text evidence="10">The sequence shown here is derived from an EMBL/GenBank/DDBJ whole genome shotgun (WGS) entry which is preliminary data.</text>
</comment>
<dbReference type="GO" id="GO:0005794">
    <property type="term" value="C:Golgi apparatus"/>
    <property type="evidence" value="ECO:0007669"/>
    <property type="project" value="TreeGrafter"/>
</dbReference>
<dbReference type="GO" id="GO:0000822">
    <property type="term" value="F:inositol hexakisphosphate binding"/>
    <property type="evidence" value="ECO:0007669"/>
    <property type="project" value="TreeGrafter"/>
</dbReference>
<comment type="subcellular location">
    <subcellularLocation>
        <location evidence="1">Membrane</location>
        <topology evidence="1">Multi-pass membrane protein</topology>
    </subcellularLocation>
</comment>
<feature type="compositionally biased region" description="Acidic residues" evidence="6">
    <location>
        <begin position="123"/>
        <end position="141"/>
    </location>
</feature>
<evidence type="ECO:0000313" key="10">
    <source>
        <dbReference type="EMBL" id="KAK5089104.1"/>
    </source>
</evidence>
<feature type="region of interest" description="Disordered" evidence="6">
    <location>
        <begin position="36"/>
        <end position="58"/>
    </location>
</feature>
<reference evidence="10 11" key="1">
    <citation type="submission" date="2023-08" db="EMBL/GenBank/DDBJ databases">
        <title>Black Yeasts Isolated from many extreme environments.</title>
        <authorList>
            <person name="Coleine C."/>
            <person name="Stajich J.E."/>
            <person name="Selbmann L."/>
        </authorList>
    </citation>
    <scope>NUCLEOTIDE SEQUENCE [LARGE SCALE GENOMIC DNA]</scope>
    <source>
        <strain evidence="10 11">CCFEE 5910</strain>
    </source>
</reference>
<organism evidence="10 11">
    <name type="scientific">Lithohypha guttulata</name>
    <dbReference type="NCBI Taxonomy" id="1690604"/>
    <lineage>
        <taxon>Eukaryota</taxon>
        <taxon>Fungi</taxon>
        <taxon>Dikarya</taxon>
        <taxon>Ascomycota</taxon>
        <taxon>Pezizomycotina</taxon>
        <taxon>Eurotiomycetes</taxon>
        <taxon>Chaetothyriomycetidae</taxon>
        <taxon>Chaetothyriales</taxon>
        <taxon>Trichomeriaceae</taxon>
        <taxon>Lithohypha</taxon>
    </lineage>
</organism>
<feature type="transmembrane region" description="Helical" evidence="7">
    <location>
        <begin position="814"/>
        <end position="833"/>
    </location>
</feature>
<feature type="compositionally biased region" description="Polar residues" evidence="6">
    <location>
        <begin position="170"/>
        <end position="182"/>
    </location>
</feature>
<gene>
    <name evidence="10" type="primary">SYG1</name>
    <name evidence="10" type="ORF">LTR05_003328</name>
</gene>
<keyword evidence="5 7" id="KW-0472">Membrane</keyword>
<evidence type="ECO:0000256" key="5">
    <source>
        <dbReference type="ARBA" id="ARBA00023136"/>
    </source>
</evidence>
<dbReference type="GO" id="GO:0005886">
    <property type="term" value="C:plasma membrane"/>
    <property type="evidence" value="ECO:0007669"/>
    <property type="project" value="TreeGrafter"/>
</dbReference>
<feature type="compositionally biased region" description="Low complexity" evidence="6">
    <location>
        <begin position="986"/>
        <end position="997"/>
    </location>
</feature>
<feature type="region of interest" description="Disordered" evidence="6">
    <location>
        <begin position="399"/>
        <end position="431"/>
    </location>
</feature>
<evidence type="ECO:0000313" key="11">
    <source>
        <dbReference type="Proteomes" id="UP001309876"/>
    </source>
</evidence>
<keyword evidence="11" id="KW-1185">Reference proteome</keyword>
<dbReference type="PROSITE" id="PS51380">
    <property type="entry name" value="EXS"/>
    <property type="match status" value="1"/>
</dbReference>
<feature type="compositionally biased region" description="Acidic residues" evidence="6">
    <location>
        <begin position="1044"/>
        <end position="1067"/>
    </location>
</feature>
<keyword evidence="10" id="KW-0675">Receptor</keyword>
<dbReference type="GO" id="GO:0006817">
    <property type="term" value="P:phosphate ion transport"/>
    <property type="evidence" value="ECO:0007669"/>
    <property type="project" value="TreeGrafter"/>
</dbReference>
<dbReference type="InterPro" id="IPR004342">
    <property type="entry name" value="EXS_C"/>
</dbReference>
<dbReference type="PANTHER" id="PTHR10783">
    <property type="entry name" value="XENOTROPIC AND POLYTROPIC RETROVIRUS RECEPTOR 1-RELATED"/>
    <property type="match status" value="1"/>
</dbReference>
<dbReference type="PANTHER" id="PTHR10783:SF103">
    <property type="entry name" value="SOLUTE CARRIER FAMILY 53 MEMBER 1"/>
    <property type="match status" value="1"/>
</dbReference>
<name>A0AAN7T6G2_9EURO</name>
<keyword evidence="3 7" id="KW-0812">Transmembrane</keyword>
<feature type="transmembrane region" description="Helical" evidence="7">
    <location>
        <begin position="634"/>
        <end position="655"/>
    </location>
</feature>
<feature type="compositionally biased region" description="Polar residues" evidence="6">
    <location>
        <begin position="960"/>
        <end position="973"/>
    </location>
</feature>
<feature type="compositionally biased region" description="Basic and acidic residues" evidence="6">
    <location>
        <begin position="420"/>
        <end position="431"/>
    </location>
</feature>
<feature type="transmembrane region" description="Helical" evidence="7">
    <location>
        <begin position="720"/>
        <end position="737"/>
    </location>
</feature>
<evidence type="ECO:0000256" key="6">
    <source>
        <dbReference type="SAM" id="MobiDB-lite"/>
    </source>
</evidence>
<evidence type="ECO:0000259" key="9">
    <source>
        <dbReference type="PROSITE" id="PS51382"/>
    </source>
</evidence>
<feature type="compositionally biased region" description="Basic and acidic residues" evidence="6">
    <location>
        <begin position="938"/>
        <end position="959"/>
    </location>
</feature>
<dbReference type="Pfam" id="PF03124">
    <property type="entry name" value="EXS"/>
    <property type="match status" value="1"/>
</dbReference>